<keyword evidence="13" id="KW-1185">Reference proteome</keyword>
<organism evidence="12 13">
    <name type="scientific">Porphyridium purpureum</name>
    <name type="common">Red alga</name>
    <name type="synonym">Porphyridium cruentum</name>
    <dbReference type="NCBI Taxonomy" id="35688"/>
    <lineage>
        <taxon>Eukaryota</taxon>
        <taxon>Rhodophyta</taxon>
        <taxon>Bangiophyceae</taxon>
        <taxon>Porphyridiales</taxon>
        <taxon>Porphyridiaceae</taxon>
        <taxon>Porphyridium</taxon>
    </lineage>
</organism>
<comment type="caution">
    <text evidence="12">The sequence shown here is derived from an EMBL/GenBank/DDBJ whole genome shotgun (WGS) entry which is preliminary data.</text>
</comment>
<evidence type="ECO:0000256" key="9">
    <source>
        <dbReference type="ARBA" id="ARBA00023136"/>
    </source>
</evidence>
<dbReference type="EC" id="2.4.1.258" evidence="3"/>
<feature type="transmembrane region" description="Helical" evidence="11">
    <location>
        <begin position="139"/>
        <end position="159"/>
    </location>
</feature>
<evidence type="ECO:0000313" key="12">
    <source>
        <dbReference type="EMBL" id="KAA8499459.1"/>
    </source>
</evidence>
<feature type="transmembrane region" description="Helical" evidence="11">
    <location>
        <begin position="347"/>
        <end position="367"/>
    </location>
</feature>
<feature type="transmembrane region" description="Helical" evidence="11">
    <location>
        <begin position="249"/>
        <end position="268"/>
    </location>
</feature>
<keyword evidence="6 11" id="KW-0812">Transmembrane</keyword>
<feature type="transmembrane region" description="Helical" evidence="11">
    <location>
        <begin position="220"/>
        <end position="240"/>
    </location>
</feature>
<sequence>MGVTAEHVGARIMCSKANERGRTQGGGFACASWTRMIGEVWLDRLDRYTKRRDGFMILSAFVLLFVAVSGSFVIVRVPYTEIDWVAYMQEVAGVLEGERDYIKLRGDTGPLVYPAGFVYIYSFLFYVTDAGVNVQLAQWIFLAVLLCTVAVVLGFYRVAITSQPGLMPPLVVMLLVASRRVMSLHVLRLFNDCVEALLAYASILLFAHNKWAFGCVLYSLAVSVKMNALLYAPALLMLLLQANGVARTIGYLSICAVVQIVLGLPFLISHPVQYLTKAFELSRVFEHRWSVNYAFLSIPTFTSKGLALVLLLGHLATLAWFGSREVWGRKVHPVRSTGRAAALDADYVLRVLFTCNLIGIAFARTLHYQFYAWYFHTLPYLLWRGRLPFALKLAVLLGIEMAYNIYPPRAWSSIVLHVCHAITIAALSATSSVSKSETSKHNH</sequence>
<comment type="subcellular location">
    <subcellularLocation>
        <location evidence="1">Endoplasmic reticulum membrane</location>
        <topology evidence="1">Multi-pass membrane protein</topology>
    </subcellularLocation>
</comment>
<evidence type="ECO:0000256" key="6">
    <source>
        <dbReference type="ARBA" id="ARBA00022692"/>
    </source>
</evidence>
<dbReference type="Proteomes" id="UP000324585">
    <property type="component" value="Unassembled WGS sequence"/>
</dbReference>
<evidence type="ECO:0000256" key="10">
    <source>
        <dbReference type="ARBA" id="ARBA00049506"/>
    </source>
</evidence>
<dbReference type="AlphaFoldDB" id="A0A5J4Z5X8"/>
<dbReference type="OMA" id="PERYGIH"/>
<protein>
    <recommendedName>
        <fullName evidence="3">dolichyl-P-Man:Man5GlcNAc2-PP-dolichol alpha-1,3-mannosyltransferase</fullName>
        <ecNumber evidence="3">2.4.1.258</ecNumber>
    </recommendedName>
</protein>
<dbReference type="Pfam" id="PF05208">
    <property type="entry name" value="ALG3"/>
    <property type="match status" value="1"/>
</dbReference>
<dbReference type="PANTHER" id="PTHR12646:SF0">
    <property type="entry name" value="DOL-P-MAN:MAN(5)GLCNAC(2)-PP-DOL ALPHA-1,3-MANNOSYLTRANSFERASE"/>
    <property type="match status" value="1"/>
</dbReference>
<dbReference type="GO" id="GO:0005789">
    <property type="term" value="C:endoplasmic reticulum membrane"/>
    <property type="evidence" value="ECO:0007669"/>
    <property type="project" value="UniProtKB-SubCell"/>
</dbReference>
<keyword evidence="9 11" id="KW-0472">Membrane</keyword>
<keyword evidence="7" id="KW-0256">Endoplasmic reticulum</keyword>
<evidence type="ECO:0000256" key="4">
    <source>
        <dbReference type="ARBA" id="ARBA00022676"/>
    </source>
</evidence>
<evidence type="ECO:0000313" key="13">
    <source>
        <dbReference type="Proteomes" id="UP000324585"/>
    </source>
</evidence>
<evidence type="ECO:0000256" key="7">
    <source>
        <dbReference type="ARBA" id="ARBA00022824"/>
    </source>
</evidence>
<feature type="transmembrane region" description="Helical" evidence="11">
    <location>
        <begin position="111"/>
        <end position="127"/>
    </location>
</feature>
<feature type="transmembrane region" description="Helical" evidence="11">
    <location>
        <begin position="387"/>
        <end position="406"/>
    </location>
</feature>
<dbReference type="PANTHER" id="PTHR12646">
    <property type="entry name" value="NOT56 - RELATED"/>
    <property type="match status" value="1"/>
</dbReference>
<keyword evidence="8 11" id="KW-1133">Transmembrane helix</keyword>
<evidence type="ECO:0000256" key="11">
    <source>
        <dbReference type="SAM" id="Phobius"/>
    </source>
</evidence>
<accession>A0A5J4Z5X8</accession>
<comment type="catalytic activity">
    <reaction evidence="10">
        <text>an alpha-D-Man-(1-&gt;2)-alpha-D-Man-(1-&gt;2)-alpha-D-Man-(1-&gt;3)-[alpha-D-Man-(1-&gt;6)]-beta-D-Man-(1-&gt;4)-beta-D-GlcNAc-(1-&gt;4)-alpha-D-GlcNAc-diphospho-di-trans,poly-cis-dolichol + a di-trans,poly-cis-dolichyl beta-D-mannosyl phosphate = an alpha-D-Man-(1-&gt;2)-alpha-D-Man-(1-&gt;2)-alpha-D-Man-(1-&gt;3)-[alpha-D-Man-(1-&gt;3)-alpha-D-Man-(1-&gt;6)]-beta-D-Man-(1-&gt;4)-beta-D-GlcNAc-(1-&gt;4)-alpha-D-GlcNAc-diphospho-di-trans,poly-cis-dolichol + a di-trans,poly-cis-dolichyl phosphate + H(+)</text>
        <dbReference type="Rhea" id="RHEA:29527"/>
        <dbReference type="Rhea" id="RHEA-COMP:19498"/>
        <dbReference type="Rhea" id="RHEA-COMP:19501"/>
        <dbReference type="Rhea" id="RHEA-COMP:19516"/>
        <dbReference type="Rhea" id="RHEA-COMP:19517"/>
        <dbReference type="ChEBI" id="CHEBI:15378"/>
        <dbReference type="ChEBI" id="CHEBI:57683"/>
        <dbReference type="ChEBI" id="CHEBI:58211"/>
        <dbReference type="ChEBI" id="CHEBI:132515"/>
        <dbReference type="ChEBI" id="CHEBI:132516"/>
        <dbReference type="EC" id="2.4.1.258"/>
    </reaction>
    <physiologicalReaction direction="left-to-right" evidence="10">
        <dbReference type="Rhea" id="RHEA:29528"/>
    </physiologicalReaction>
</comment>
<dbReference type="InterPro" id="IPR007873">
    <property type="entry name" value="Glycosyltransferase_ALG3"/>
</dbReference>
<reference evidence="13" key="1">
    <citation type="journal article" date="2019" name="Nat. Commun.">
        <title>Expansion of phycobilisome linker gene families in mesophilic red algae.</title>
        <authorList>
            <person name="Lee J."/>
            <person name="Kim D."/>
            <person name="Bhattacharya D."/>
            <person name="Yoon H.S."/>
        </authorList>
    </citation>
    <scope>NUCLEOTIDE SEQUENCE [LARGE SCALE GENOMIC DNA]</scope>
    <source>
        <strain evidence="13">CCMP 1328</strain>
    </source>
</reference>
<evidence type="ECO:0000256" key="3">
    <source>
        <dbReference type="ARBA" id="ARBA00011964"/>
    </source>
</evidence>
<evidence type="ECO:0000256" key="2">
    <source>
        <dbReference type="ARBA" id="ARBA00004922"/>
    </source>
</evidence>
<dbReference type="EMBL" id="VRMN01000001">
    <property type="protein sequence ID" value="KAA8499459.1"/>
    <property type="molecule type" value="Genomic_DNA"/>
</dbReference>
<keyword evidence="4 12" id="KW-0328">Glycosyltransferase</keyword>
<feature type="transmembrane region" description="Helical" evidence="11">
    <location>
        <begin position="54"/>
        <end position="75"/>
    </location>
</feature>
<comment type="pathway">
    <text evidence="2">Protein modification; protein glycosylation.</text>
</comment>
<gene>
    <name evidence="12" type="ORF">FVE85_7044</name>
</gene>
<evidence type="ECO:0000256" key="1">
    <source>
        <dbReference type="ARBA" id="ARBA00004477"/>
    </source>
</evidence>
<dbReference type="GO" id="GO:0052925">
    <property type="term" value="F:dol-P-Man:Man(5)GlcNAc(2)-PP-Dol alpha-1,3-mannosyltransferase activity"/>
    <property type="evidence" value="ECO:0007669"/>
    <property type="project" value="UniProtKB-EC"/>
</dbReference>
<feature type="transmembrane region" description="Helical" evidence="11">
    <location>
        <begin position="413"/>
        <end position="433"/>
    </location>
</feature>
<keyword evidence="5 12" id="KW-0808">Transferase</keyword>
<feature type="transmembrane region" description="Helical" evidence="11">
    <location>
        <begin position="305"/>
        <end position="327"/>
    </location>
</feature>
<proteinExistence type="predicted"/>
<dbReference type="OrthoDB" id="20028at2759"/>
<evidence type="ECO:0000256" key="8">
    <source>
        <dbReference type="ARBA" id="ARBA00022989"/>
    </source>
</evidence>
<evidence type="ECO:0000256" key="5">
    <source>
        <dbReference type="ARBA" id="ARBA00022679"/>
    </source>
</evidence>
<name>A0A5J4Z5X8_PORPP</name>